<keyword evidence="2" id="KW-0813">Transport</keyword>
<dbReference type="EMBL" id="LIZX01000011">
    <property type="protein sequence ID" value="KPJ69917.1"/>
    <property type="molecule type" value="Genomic_DNA"/>
</dbReference>
<evidence type="ECO:0000256" key="1">
    <source>
        <dbReference type="ARBA" id="ARBA00010148"/>
    </source>
</evidence>
<sequence length="113" mass="13076">MFERIAVIGESDLVFAFRALGWEVFAPKDLEEARKALESIEKEKFALCFVHQDFLKPLAQEREALVKKFCPVVVGFRDHRDVADYIGDIMREMAVKATGSDSLIKRKEKDERR</sequence>
<dbReference type="AlphaFoldDB" id="A0A0S7Y579"/>
<evidence type="ECO:0000313" key="5">
    <source>
        <dbReference type="Proteomes" id="UP000051861"/>
    </source>
</evidence>
<dbReference type="Gene3D" id="3.40.50.10580">
    <property type="entry name" value="ATPase, V1 complex, subunit F"/>
    <property type="match status" value="1"/>
</dbReference>
<reference evidence="4 5" key="1">
    <citation type="journal article" date="2015" name="Microbiome">
        <title>Genomic resolution of linkages in carbon, nitrogen, and sulfur cycling among widespread estuary sediment bacteria.</title>
        <authorList>
            <person name="Baker B.J."/>
            <person name="Lazar C.S."/>
            <person name="Teske A.P."/>
            <person name="Dick G.J."/>
        </authorList>
    </citation>
    <scope>NUCLEOTIDE SEQUENCE [LARGE SCALE GENOMIC DNA]</scope>
    <source>
        <strain evidence="4">DG_54_3</strain>
    </source>
</reference>
<gene>
    <name evidence="4" type="ORF">AMJ44_01825</name>
</gene>
<evidence type="ECO:0000313" key="4">
    <source>
        <dbReference type="EMBL" id="KPJ69917.1"/>
    </source>
</evidence>
<dbReference type="Pfam" id="PF01990">
    <property type="entry name" value="ATP-synt_F"/>
    <property type="match status" value="1"/>
</dbReference>
<evidence type="ECO:0008006" key="6">
    <source>
        <dbReference type="Google" id="ProtNLM"/>
    </source>
</evidence>
<dbReference type="InterPro" id="IPR036906">
    <property type="entry name" value="ATPase_V1_fsu_sf"/>
</dbReference>
<name>A0A0S7Y579_UNCSA</name>
<protein>
    <recommendedName>
        <fullName evidence="6">V-type ATP synthase subunit F</fullName>
    </recommendedName>
</protein>
<comment type="similarity">
    <text evidence="1">Belongs to the V-ATPase F subunit family.</text>
</comment>
<comment type="caution">
    <text evidence="4">The sequence shown here is derived from an EMBL/GenBank/DDBJ whole genome shotgun (WGS) entry which is preliminary data.</text>
</comment>
<dbReference type="GO" id="GO:0046961">
    <property type="term" value="F:proton-transporting ATPase activity, rotational mechanism"/>
    <property type="evidence" value="ECO:0007669"/>
    <property type="project" value="InterPro"/>
</dbReference>
<evidence type="ECO:0000256" key="2">
    <source>
        <dbReference type="ARBA" id="ARBA00022448"/>
    </source>
</evidence>
<keyword evidence="3" id="KW-0406">Ion transport</keyword>
<organism evidence="4 5">
    <name type="scientific">candidate division WOR-1 bacterium DG_54_3</name>
    <dbReference type="NCBI Taxonomy" id="1703775"/>
    <lineage>
        <taxon>Bacteria</taxon>
        <taxon>Bacillati</taxon>
        <taxon>Saganbacteria</taxon>
    </lineage>
</organism>
<proteinExistence type="inferred from homology"/>
<accession>A0A0S7Y579</accession>
<dbReference type="SUPFAM" id="SSF159468">
    <property type="entry name" value="AtpF-like"/>
    <property type="match status" value="1"/>
</dbReference>
<dbReference type="InterPro" id="IPR008218">
    <property type="entry name" value="ATPase_V1-cplx_f_g_su"/>
</dbReference>
<evidence type="ECO:0000256" key="3">
    <source>
        <dbReference type="ARBA" id="ARBA00023065"/>
    </source>
</evidence>
<dbReference type="Proteomes" id="UP000051861">
    <property type="component" value="Unassembled WGS sequence"/>
</dbReference>